<dbReference type="Proteomes" id="UP000663828">
    <property type="component" value="Unassembled WGS sequence"/>
</dbReference>
<accession>A0A815AAX0</accession>
<comment type="caution">
    <text evidence="4">The sequence shown here is derived from an EMBL/GenBank/DDBJ whole genome shotgun (WGS) entry which is preliminary data.</text>
</comment>
<dbReference type="InterPro" id="IPR043198">
    <property type="entry name" value="Cyclin/Ssn8"/>
</dbReference>
<keyword evidence="1 2" id="KW-0195">Cyclin</keyword>
<evidence type="ECO:0000313" key="5">
    <source>
        <dbReference type="Proteomes" id="UP000663828"/>
    </source>
</evidence>
<dbReference type="SMART" id="SM00385">
    <property type="entry name" value="CYCLIN"/>
    <property type="match status" value="1"/>
</dbReference>
<dbReference type="SUPFAM" id="SSF47954">
    <property type="entry name" value="Cyclin-like"/>
    <property type="match status" value="2"/>
</dbReference>
<dbReference type="InterPro" id="IPR048055">
    <property type="entry name" value="Cyclin-Q_first_cyclin_box"/>
</dbReference>
<proteinExistence type="inferred from homology"/>
<comment type="similarity">
    <text evidence="2">Belongs to the cyclin family.</text>
</comment>
<evidence type="ECO:0000256" key="2">
    <source>
        <dbReference type="RuleBase" id="RU000383"/>
    </source>
</evidence>
<dbReference type="PANTHER" id="PTHR10026">
    <property type="entry name" value="CYCLIN"/>
    <property type="match status" value="1"/>
</dbReference>
<name>A0A815AAX0_ADIRI</name>
<dbReference type="Gene3D" id="1.10.472.10">
    <property type="entry name" value="Cyclin-like"/>
    <property type="match status" value="2"/>
</dbReference>
<evidence type="ECO:0000256" key="1">
    <source>
        <dbReference type="ARBA" id="ARBA00023127"/>
    </source>
</evidence>
<evidence type="ECO:0000259" key="3">
    <source>
        <dbReference type="SMART" id="SM00385"/>
    </source>
</evidence>
<feature type="domain" description="Cyclin-like" evidence="3">
    <location>
        <begin position="19"/>
        <end position="117"/>
    </location>
</feature>
<evidence type="ECO:0000313" key="4">
    <source>
        <dbReference type="EMBL" id="CAF1254371.1"/>
    </source>
</evidence>
<dbReference type="InterPro" id="IPR036915">
    <property type="entry name" value="Cyclin-like_sf"/>
</dbReference>
<gene>
    <name evidence="4" type="ORF">XAT740_LOCUS26433</name>
</gene>
<organism evidence="4 5">
    <name type="scientific">Adineta ricciae</name>
    <name type="common">Rotifer</name>
    <dbReference type="NCBI Taxonomy" id="249248"/>
    <lineage>
        <taxon>Eukaryota</taxon>
        <taxon>Metazoa</taxon>
        <taxon>Spiralia</taxon>
        <taxon>Gnathifera</taxon>
        <taxon>Rotifera</taxon>
        <taxon>Eurotatoria</taxon>
        <taxon>Bdelloidea</taxon>
        <taxon>Adinetida</taxon>
        <taxon>Adinetidae</taxon>
        <taxon>Adineta</taxon>
    </lineage>
</organism>
<reference evidence="4" key="1">
    <citation type="submission" date="2021-02" db="EMBL/GenBank/DDBJ databases">
        <authorList>
            <person name="Nowell W R."/>
        </authorList>
    </citation>
    <scope>NUCLEOTIDE SEQUENCE</scope>
</reference>
<keyword evidence="5" id="KW-1185">Reference proteome</keyword>
<dbReference type="AlphaFoldDB" id="A0A815AAX0"/>
<dbReference type="EMBL" id="CAJNOR010002149">
    <property type="protein sequence ID" value="CAF1254371.1"/>
    <property type="molecule type" value="Genomic_DNA"/>
</dbReference>
<dbReference type="Pfam" id="PF00134">
    <property type="entry name" value="Cyclin_N"/>
    <property type="match status" value="1"/>
</dbReference>
<dbReference type="CDD" id="cd20534">
    <property type="entry name" value="CYCLIN_CCNM_CCNQ_rpt1"/>
    <property type="match status" value="1"/>
</dbReference>
<dbReference type="InterPro" id="IPR013763">
    <property type="entry name" value="Cyclin-like_dom"/>
</dbReference>
<dbReference type="InterPro" id="IPR006671">
    <property type="entry name" value="Cyclin_N"/>
</dbReference>
<sequence>MTSLSSVTNEEKKRYVIISYMFECAAKLRLSIVTTASAAVIYHKCSCHLEETDFDQYTLAATALSLASKYEEEHVKIRDLINVTYRTLHPDRPYLRISNEYHRLRNTLVDCELFLIRIHGFHFQFNHPNKYLLHYLDTLSRWMLITPSTPIKTSRNLIDIAMSILQDTYYDFTLIKDFAPQHVAIAIIYLLIKTYNLEIPGMTNDDEHINWMKVFSSTMTNDILVDIITRINTVYKYVERTLEQSMETKAD</sequence>
<protein>
    <recommendedName>
        <fullName evidence="3">Cyclin-like domain-containing protein</fullName>
    </recommendedName>
</protein>
<dbReference type="GO" id="GO:0006357">
    <property type="term" value="P:regulation of transcription by RNA polymerase II"/>
    <property type="evidence" value="ECO:0007669"/>
    <property type="project" value="InterPro"/>
</dbReference>
<dbReference type="GO" id="GO:0016538">
    <property type="term" value="F:cyclin-dependent protein serine/threonine kinase regulator activity"/>
    <property type="evidence" value="ECO:0007669"/>
    <property type="project" value="InterPro"/>
</dbReference>